<reference evidence="1" key="1">
    <citation type="submission" date="2023-03" db="EMBL/GenBank/DDBJ databases">
        <authorList>
            <person name="Shen W."/>
            <person name="Cai J."/>
        </authorList>
    </citation>
    <scope>NUCLEOTIDE SEQUENCE</scope>
    <source>
        <strain evidence="1">P33-2</strain>
    </source>
</reference>
<accession>A0AAW8RYK4</accession>
<dbReference type="RefSeq" id="WP_311865897.1">
    <property type="nucleotide sequence ID" value="NZ_JARPWH010000192.1"/>
</dbReference>
<sequence>RRTERVAYRTKFYSNLSSPTRFDEEPDFPPTQNIIEPIFYPAALIDIKATGCFLSLDVKKQVLQFLPFSI</sequence>
<dbReference type="AlphaFoldDB" id="A0AAW8RYK4"/>
<dbReference type="EMBL" id="JARPWH010000192">
    <property type="protein sequence ID" value="MDT2405149.1"/>
    <property type="molecule type" value="Genomic_DNA"/>
</dbReference>
<evidence type="ECO:0000313" key="1">
    <source>
        <dbReference type="EMBL" id="MDT2405149.1"/>
    </source>
</evidence>
<gene>
    <name evidence="1" type="ORF">P7D43_22565</name>
</gene>
<name>A0AAW8RYK4_ENTAV</name>
<proteinExistence type="predicted"/>
<comment type="caution">
    <text evidence="1">The sequence shown here is derived from an EMBL/GenBank/DDBJ whole genome shotgun (WGS) entry which is preliminary data.</text>
</comment>
<dbReference type="Proteomes" id="UP001260773">
    <property type="component" value="Unassembled WGS sequence"/>
</dbReference>
<organism evidence="1 2">
    <name type="scientific">Enterococcus avium</name>
    <name type="common">Streptococcus avium</name>
    <dbReference type="NCBI Taxonomy" id="33945"/>
    <lineage>
        <taxon>Bacteria</taxon>
        <taxon>Bacillati</taxon>
        <taxon>Bacillota</taxon>
        <taxon>Bacilli</taxon>
        <taxon>Lactobacillales</taxon>
        <taxon>Enterococcaceae</taxon>
        <taxon>Enterococcus</taxon>
    </lineage>
</organism>
<feature type="non-terminal residue" evidence="1">
    <location>
        <position position="1"/>
    </location>
</feature>
<protein>
    <submittedName>
        <fullName evidence="1">Uncharacterized protein</fullName>
    </submittedName>
</protein>
<evidence type="ECO:0000313" key="2">
    <source>
        <dbReference type="Proteomes" id="UP001260773"/>
    </source>
</evidence>